<keyword evidence="6" id="KW-0547">Nucleotide-binding</keyword>
<keyword evidence="2" id="KW-0548">Nucleotidyltransferase</keyword>
<dbReference type="GO" id="GO:0006260">
    <property type="term" value="P:DNA replication"/>
    <property type="evidence" value="ECO:0007669"/>
    <property type="project" value="UniProtKB-KW"/>
</dbReference>
<dbReference type="GO" id="GO:0004519">
    <property type="term" value="F:endonuclease activity"/>
    <property type="evidence" value="ECO:0007669"/>
    <property type="project" value="UniProtKB-KW"/>
</dbReference>
<sequence>MEETNEEETPTNTKKKTPKSCPFSLLKFQFELNRKSEEPGKYHAQGYMKVRKEKQQIALGSYNSKTKKGSGIKEIFQANPHIEHANGKEEQCLDYCGKDFDRCKNPLHNPNSKKGEKCKCGFFDLTKKYKFCNENYERLFARISKDPNIAGPFVFIYDESKFKNQKEDNDNDDDAYLEAVSLKEIAKAIKSKTLNPLYNMKRYWKPIIIYIYGDPGTGKSEICKDLFPGIYEKADKEW</sequence>
<name>A0A397V3I4_9GLOM</name>
<evidence type="ECO:0000256" key="5">
    <source>
        <dbReference type="ARBA" id="ARBA00022723"/>
    </source>
</evidence>
<keyword evidence="4" id="KW-0540">Nuclease</keyword>
<dbReference type="AlphaFoldDB" id="A0A397V3I4"/>
<evidence type="ECO:0000259" key="12">
    <source>
        <dbReference type="PROSITE" id="PS52020"/>
    </source>
</evidence>
<organism evidence="13 14">
    <name type="scientific">Gigaspora rosea</name>
    <dbReference type="NCBI Taxonomy" id="44941"/>
    <lineage>
        <taxon>Eukaryota</taxon>
        <taxon>Fungi</taxon>
        <taxon>Fungi incertae sedis</taxon>
        <taxon>Mucoromycota</taxon>
        <taxon>Glomeromycotina</taxon>
        <taxon>Glomeromycetes</taxon>
        <taxon>Diversisporales</taxon>
        <taxon>Gigasporaceae</taxon>
        <taxon>Gigaspora</taxon>
    </lineage>
</organism>
<proteinExistence type="predicted"/>
<evidence type="ECO:0000256" key="9">
    <source>
        <dbReference type="ARBA" id="ARBA00023124"/>
    </source>
</evidence>
<keyword evidence="14" id="KW-1185">Reference proteome</keyword>
<evidence type="ECO:0000256" key="1">
    <source>
        <dbReference type="ARBA" id="ARBA00022679"/>
    </source>
</evidence>
<evidence type="ECO:0000256" key="10">
    <source>
        <dbReference type="ARBA" id="ARBA00023125"/>
    </source>
</evidence>
<keyword evidence="8" id="KW-0378">Hydrolase</keyword>
<evidence type="ECO:0000256" key="2">
    <source>
        <dbReference type="ARBA" id="ARBA00022695"/>
    </source>
</evidence>
<feature type="region of interest" description="Disordered" evidence="11">
    <location>
        <begin position="1"/>
        <end position="20"/>
    </location>
</feature>
<gene>
    <name evidence="13" type="ORF">C2G38_2188411</name>
</gene>
<keyword evidence="3" id="KW-0235">DNA replication</keyword>
<accession>A0A397V3I4</accession>
<keyword evidence="7" id="KW-0255">Endonuclease</keyword>
<keyword evidence="10" id="KW-0238">DNA-binding</keyword>
<dbReference type="EMBL" id="QKWP01000635">
    <property type="protein sequence ID" value="RIB17030.1"/>
    <property type="molecule type" value="Genomic_DNA"/>
</dbReference>
<evidence type="ECO:0000256" key="11">
    <source>
        <dbReference type="SAM" id="MobiDB-lite"/>
    </source>
</evidence>
<evidence type="ECO:0000256" key="4">
    <source>
        <dbReference type="ARBA" id="ARBA00022722"/>
    </source>
</evidence>
<reference evidence="13 14" key="1">
    <citation type="submission" date="2018-06" db="EMBL/GenBank/DDBJ databases">
        <title>Comparative genomics reveals the genomic features of Rhizophagus irregularis, R. cerebriforme, R. diaphanum and Gigaspora rosea, and their symbiotic lifestyle signature.</title>
        <authorList>
            <person name="Morin E."/>
            <person name="San Clemente H."/>
            <person name="Chen E.C.H."/>
            <person name="De La Providencia I."/>
            <person name="Hainaut M."/>
            <person name="Kuo A."/>
            <person name="Kohler A."/>
            <person name="Murat C."/>
            <person name="Tang N."/>
            <person name="Roy S."/>
            <person name="Loubradou J."/>
            <person name="Henrissat B."/>
            <person name="Grigoriev I.V."/>
            <person name="Corradi N."/>
            <person name="Roux C."/>
            <person name="Martin F.M."/>
        </authorList>
    </citation>
    <scope>NUCLEOTIDE SEQUENCE [LARGE SCALE GENOMIC DNA]</scope>
    <source>
        <strain evidence="13 14">DAOM 194757</strain>
    </source>
</reference>
<dbReference type="GO" id="GO:0016779">
    <property type="term" value="F:nucleotidyltransferase activity"/>
    <property type="evidence" value="ECO:0007669"/>
    <property type="project" value="UniProtKB-KW"/>
</dbReference>
<dbReference type="GO" id="GO:0003677">
    <property type="term" value="F:DNA binding"/>
    <property type="evidence" value="ECO:0007669"/>
    <property type="project" value="UniProtKB-KW"/>
</dbReference>
<evidence type="ECO:0000256" key="3">
    <source>
        <dbReference type="ARBA" id="ARBA00022705"/>
    </source>
</evidence>
<comment type="caution">
    <text evidence="13">The sequence shown here is derived from an EMBL/GenBank/DDBJ whole genome shotgun (WGS) entry which is preliminary data.</text>
</comment>
<evidence type="ECO:0000256" key="7">
    <source>
        <dbReference type="ARBA" id="ARBA00022759"/>
    </source>
</evidence>
<keyword evidence="1" id="KW-0808">Transferase</keyword>
<dbReference type="Proteomes" id="UP000266673">
    <property type="component" value="Unassembled WGS sequence"/>
</dbReference>
<dbReference type="GO" id="GO:0000166">
    <property type="term" value="F:nucleotide binding"/>
    <property type="evidence" value="ECO:0007669"/>
    <property type="project" value="UniProtKB-KW"/>
</dbReference>
<dbReference type="GO" id="GO:0016787">
    <property type="term" value="F:hydrolase activity"/>
    <property type="evidence" value="ECO:0007669"/>
    <property type="project" value="UniProtKB-KW"/>
</dbReference>
<dbReference type="PROSITE" id="PS52020">
    <property type="entry name" value="CRESS_DNA_REP"/>
    <property type="match status" value="1"/>
</dbReference>
<dbReference type="OrthoDB" id="2403987at2759"/>
<evidence type="ECO:0000256" key="6">
    <source>
        <dbReference type="ARBA" id="ARBA00022741"/>
    </source>
</evidence>
<evidence type="ECO:0000313" key="14">
    <source>
        <dbReference type="Proteomes" id="UP000266673"/>
    </source>
</evidence>
<evidence type="ECO:0000256" key="8">
    <source>
        <dbReference type="ARBA" id="ARBA00022801"/>
    </source>
</evidence>
<protein>
    <recommendedName>
        <fullName evidence="12">CRESS-DNA virus Rep endonuclease domain-containing protein</fullName>
    </recommendedName>
</protein>
<dbReference type="InterPro" id="IPR049912">
    <property type="entry name" value="CRESS_DNA_REP"/>
</dbReference>
<keyword evidence="9" id="KW-0190">Covalent protein-DNA linkage</keyword>
<feature type="domain" description="CRESS-DNA virus Rep endonuclease" evidence="12">
    <location>
        <begin position="1"/>
        <end position="117"/>
    </location>
</feature>
<dbReference type="GO" id="GO:0046872">
    <property type="term" value="F:metal ion binding"/>
    <property type="evidence" value="ECO:0007669"/>
    <property type="project" value="UniProtKB-KW"/>
</dbReference>
<keyword evidence="5" id="KW-0479">Metal-binding</keyword>
<dbReference type="Gene3D" id="3.40.1310.20">
    <property type="match status" value="1"/>
</dbReference>
<evidence type="ECO:0000313" key="13">
    <source>
        <dbReference type="EMBL" id="RIB17030.1"/>
    </source>
</evidence>